<dbReference type="Proteomes" id="UP000789831">
    <property type="component" value="Unassembled WGS sequence"/>
</dbReference>
<proteinExistence type="predicted"/>
<dbReference type="AlphaFoldDB" id="A0A9N9CGM2"/>
<name>A0A9N9CGM2_9GLOM</name>
<gene>
    <name evidence="1" type="ORF">AGERDE_LOCUS8962</name>
</gene>
<keyword evidence="2" id="KW-1185">Reference proteome</keyword>
<protein>
    <submittedName>
        <fullName evidence="1">2591_t:CDS:1</fullName>
    </submittedName>
</protein>
<sequence length="66" mass="7671">ENLYKLISTKQLFNRFRSDVIKFPTSENRHADGTDVAGIVKYLRANCKRVVRIVSSFELGIETMFF</sequence>
<organism evidence="1 2">
    <name type="scientific">Ambispora gerdemannii</name>
    <dbReference type="NCBI Taxonomy" id="144530"/>
    <lineage>
        <taxon>Eukaryota</taxon>
        <taxon>Fungi</taxon>
        <taxon>Fungi incertae sedis</taxon>
        <taxon>Mucoromycota</taxon>
        <taxon>Glomeromycotina</taxon>
        <taxon>Glomeromycetes</taxon>
        <taxon>Archaeosporales</taxon>
        <taxon>Ambisporaceae</taxon>
        <taxon>Ambispora</taxon>
    </lineage>
</organism>
<evidence type="ECO:0000313" key="2">
    <source>
        <dbReference type="Proteomes" id="UP000789831"/>
    </source>
</evidence>
<feature type="non-terminal residue" evidence="1">
    <location>
        <position position="1"/>
    </location>
</feature>
<comment type="caution">
    <text evidence="1">The sequence shown here is derived from an EMBL/GenBank/DDBJ whole genome shotgun (WGS) entry which is preliminary data.</text>
</comment>
<accession>A0A9N9CGM2</accession>
<dbReference type="EMBL" id="CAJVPL010002072">
    <property type="protein sequence ID" value="CAG8598231.1"/>
    <property type="molecule type" value="Genomic_DNA"/>
</dbReference>
<evidence type="ECO:0000313" key="1">
    <source>
        <dbReference type="EMBL" id="CAG8598231.1"/>
    </source>
</evidence>
<reference evidence="1" key="1">
    <citation type="submission" date="2021-06" db="EMBL/GenBank/DDBJ databases">
        <authorList>
            <person name="Kallberg Y."/>
            <person name="Tangrot J."/>
            <person name="Rosling A."/>
        </authorList>
    </citation>
    <scope>NUCLEOTIDE SEQUENCE</scope>
    <source>
        <strain evidence="1">MT106</strain>
    </source>
</reference>